<protein>
    <submittedName>
        <fullName evidence="2">Uncharacterized protein</fullName>
    </submittedName>
</protein>
<keyword evidence="1" id="KW-1133">Transmembrane helix</keyword>
<dbReference type="Proteomes" id="UP000054359">
    <property type="component" value="Unassembled WGS sequence"/>
</dbReference>
<keyword evidence="1" id="KW-0812">Transmembrane</keyword>
<keyword evidence="3" id="KW-1185">Reference proteome</keyword>
<proteinExistence type="predicted"/>
<reference evidence="2 3" key="1">
    <citation type="submission" date="2013-11" db="EMBL/GenBank/DDBJ databases">
        <title>Genome sequencing of Stegodyphus mimosarum.</title>
        <authorList>
            <person name="Bechsgaard J."/>
        </authorList>
    </citation>
    <scope>NUCLEOTIDE SEQUENCE [LARGE SCALE GENOMIC DNA]</scope>
</reference>
<evidence type="ECO:0000313" key="2">
    <source>
        <dbReference type="EMBL" id="KFM70009.1"/>
    </source>
</evidence>
<evidence type="ECO:0000256" key="1">
    <source>
        <dbReference type="SAM" id="Phobius"/>
    </source>
</evidence>
<evidence type="ECO:0000313" key="3">
    <source>
        <dbReference type="Proteomes" id="UP000054359"/>
    </source>
</evidence>
<name>A0A087TY20_STEMI</name>
<sequence length="95" mass="10757">MSLSAHIFLIIHSTSWHNVFVIAITLTFTGKYSKHWVFSSLCSSFSHIPSKNFRKVSPNSSPAMILTLLKLTKIANTKAFIGNLKYFVFYALEKS</sequence>
<dbReference type="AlphaFoldDB" id="A0A087TY20"/>
<feature type="non-terminal residue" evidence="2">
    <location>
        <position position="95"/>
    </location>
</feature>
<gene>
    <name evidence="2" type="ORF">X975_10141</name>
</gene>
<accession>A0A087TY20</accession>
<feature type="transmembrane region" description="Helical" evidence="1">
    <location>
        <begin position="6"/>
        <end position="28"/>
    </location>
</feature>
<organism evidence="2 3">
    <name type="scientific">Stegodyphus mimosarum</name>
    <name type="common">African social velvet spider</name>
    <dbReference type="NCBI Taxonomy" id="407821"/>
    <lineage>
        <taxon>Eukaryota</taxon>
        <taxon>Metazoa</taxon>
        <taxon>Ecdysozoa</taxon>
        <taxon>Arthropoda</taxon>
        <taxon>Chelicerata</taxon>
        <taxon>Arachnida</taxon>
        <taxon>Araneae</taxon>
        <taxon>Araneomorphae</taxon>
        <taxon>Entelegynae</taxon>
        <taxon>Eresoidea</taxon>
        <taxon>Eresidae</taxon>
        <taxon>Stegodyphus</taxon>
    </lineage>
</organism>
<dbReference type="EMBL" id="KK117271">
    <property type="protein sequence ID" value="KFM70009.1"/>
    <property type="molecule type" value="Genomic_DNA"/>
</dbReference>
<keyword evidence="1" id="KW-0472">Membrane</keyword>